<keyword evidence="2" id="KW-1282">Carboxysome</keyword>
<name>A0A6S6R7P0_9FIRM</name>
<organism evidence="4 5">
    <name type="scientific">Anaerocolumna cellulosilytica</name>
    <dbReference type="NCBI Taxonomy" id="433286"/>
    <lineage>
        <taxon>Bacteria</taxon>
        <taxon>Bacillati</taxon>
        <taxon>Bacillota</taxon>
        <taxon>Clostridia</taxon>
        <taxon>Lachnospirales</taxon>
        <taxon>Lachnospiraceae</taxon>
        <taxon>Anaerocolumna</taxon>
    </lineage>
</organism>
<protein>
    <submittedName>
        <fullName evidence="4">Ethanolamine utilization protein EutN</fullName>
    </submittedName>
</protein>
<keyword evidence="5" id="KW-1185">Reference proteome</keyword>
<sequence>MIGNVWATKKEEKLAGIKLLIVQPINIADGTMEGVPIIAADIIGAGCGETVILVDGSSARRAAGGPEVPVDSTVVGIVDGNDIDSSLLEV</sequence>
<dbReference type="PROSITE" id="PS51932">
    <property type="entry name" value="BMV"/>
    <property type="match status" value="1"/>
</dbReference>
<reference evidence="4 5" key="1">
    <citation type="journal article" date="2016" name="Int. J. Syst. Evol. Microbiol.">
        <title>Descriptions of Anaerotaenia torta gen. nov., sp. nov. and Anaerocolumna cellulosilytica gen. nov., sp. nov. isolated from a methanogenic reactor of cattle waste.</title>
        <authorList>
            <person name="Uek A."/>
            <person name="Ohtaki Y."/>
            <person name="Kaku N."/>
            <person name="Ueki K."/>
        </authorList>
    </citation>
    <scope>NUCLEOTIDE SEQUENCE [LARGE SCALE GENOMIC DNA]</scope>
    <source>
        <strain evidence="4 5">SN021</strain>
    </source>
</reference>
<dbReference type="InterPro" id="IPR004992">
    <property type="entry name" value="EutN_CcmL"/>
</dbReference>
<dbReference type="SUPFAM" id="SSF159133">
    <property type="entry name" value="EutN/CcmL-like"/>
    <property type="match status" value="1"/>
</dbReference>
<dbReference type="InterPro" id="IPR036677">
    <property type="entry name" value="EutN_CcmL_sf"/>
</dbReference>
<dbReference type="Pfam" id="PF03319">
    <property type="entry name" value="EutN_CcmL"/>
    <property type="match status" value="1"/>
</dbReference>
<proteinExistence type="predicted"/>
<dbReference type="RefSeq" id="WP_334297375.1">
    <property type="nucleotide sequence ID" value="NZ_AP023367.1"/>
</dbReference>
<accession>A0A6S6R7P0</accession>
<dbReference type="KEGG" id="acel:acsn021_25400"/>
<dbReference type="PANTHER" id="PTHR36539">
    <property type="entry name" value="ETHANOLAMINE UTILIZATION PROTEIN EUTN"/>
    <property type="match status" value="1"/>
</dbReference>
<evidence type="ECO:0000256" key="3">
    <source>
        <dbReference type="ARBA" id="ARBA00024446"/>
    </source>
</evidence>
<comment type="subcellular location">
    <subcellularLocation>
        <location evidence="1">Carboxysome</location>
    </subcellularLocation>
</comment>
<dbReference type="Proteomes" id="UP000515561">
    <property type="component" value="Chromosome"/>
</dbReference>
<dbReference type="CDD" id="cd01614">
    <property type="entry name" value="EutN_CcmL"/>
    <property type="match status" value="1"/>
</dbReference>
<evidence type="ECO:0000313" key="5">
    <source>
        <dbReference type="Proteomes" id="UP000515561"/>
    </source>
</evidence>
<evidence type="ECO:0000256" key="2">
    <source>
        <dbReference type="ARBA" id="ARBA00023669"/>
    </source>
</evidence>
<dbReference type="GO" id="GO:0031470">
    <property type="term" value="C:carboxysome"/>
    <property type="evidence" value="ECO:0007669"/>
    <property type="project" value="UniProtKB-SubCell"/>
</dbReference>
<dbReference type="Gene3D" id="2.40.50.220">
    <property type="entry name" value="EutN/Ccml"/>
    <property type="match status" value="1"/>
</dbReference>
<gene>
    <name evidence="4" type="primary">eutN</name>
    <name evidence="4" type="ORF">acsn021_25400</name>
</gene>
<dbReference type="AlphaFoldDB" id="A0A6S6R7P0"/>
<evidence type="ECO:0000313" key="4">
    <source>
        <dbReference type="EMBL" id="BCJ94971.1"/>
    </source>
</evidence>
<keyword evidence="3" id="KW-1283">Bacterial microcompartment</keyword>
<evidence type="ECO:0000256" key="1">
    <source>
        <dbReference type="ARBA" id="ARBA00023587"/>
    </source>
</evidence>
<dbReference type="EMBL" id="AP023367">
    <property type="protein sequence ID" value="BCJ94971.1"/>
    <property type="molecule type" value="Genomic_DNA"/>
</dbReference>